<dbReference type="InterPro" id="IPR016032">
    <property type="entry name" value="Sig_transdc_resp-reg_C-effctor"/>
</dbReference>
<gene>
    <name evidence="8" type="ORF">L0M14_03030</name>
</gene>
<feature type="domain" description="Response regulatory" evidence="7">
    <location>
        <begin position="6"/>
        <end position="123"/>
    </location>
</feature>
<dbReference type="PANTHER" id="PTHR43214">
    <property type="entry name" value="TWO-COMPONENT RESPONSE REGULATOR"/>
    <property type="match status" value="1"/>
</dbReference>
<evidence type="ECO:0000256" key="5">
    <source>
        <dbReference type="PROSITE-ProRule" id="PRU00169"/>
    </source>
</evidence>
<dbReference type="CDD" id="cd17535">
    <property type="entry name" value="REC_NarL-like"/>
    <property type="match status" value="1"/>
</dbReference>
<name>A0ABY3SL15_9BACL</name>
<keyword evidence="1 5" id="KW-0597">Phosphoprotein</keyword>
<dbReference type="PROSITE" id="PS50110">
    <property type="entry name" value="RESPONSE_REGULATORY"/>
    <property type="match status" value="1"/>
</dbReference>
<proteinExistence type="predicted"/>
<dbReference type="RefSeq" id="WP_235120700.1">
    <property type="nucleotide sequence ID" value="NZ_CP090978.1"/>
</dbReference>
<dbReference type="PROSITE" id="PS50043">
    <property type="entry name" value="HTH_LUXR_2"/>
    <property type="match status" value="1"/>
</dbReference>
<dbReference type="SUPFAM" id="SSF52172">
    <property type="entry name" value="CheY-like"/>
    <property type="match status" value="1"/>
</dbReference>
<dbReference type="SMART" id="SM00448">
    <property type="entry name" value="REC"/>
    <property type="match status" value="1"/>
</dbReference>
<dbReference type="Proteomes" id="UP001649230">
    <property type="component" value="Chromosome"/>
</dbReference>
<keyword evidence="9" id="KW-1185">Reference proteome</keyword>
<dbReference type="InterPro" id="IPR011006">
    <property type="entry name" value="CheY-like_superfamily"/>
</dbReference>
<dbReference type="Pfam" id="PF00196">
    <property type="entry name" value="GerE"/>
    <property type="match status" value="1"/>
</dbReference>
<dbReference type="Gene3D" id="3.40.50.2300">
    <property type="match status" value="1"/>
</dbReference>
<sequence>MSEPIRVLLVEDDPDWIEGIKWVIEKTEDIILLGSVSTKADAMHLMRHVEVDVVLLDIMLHNKADGLDAIQDMLEMKPGIHVIMLSSMDDEQMVWESFVMGACNYIMKSSQYKDIPVAIREAHNNQAGIHASAAVIVRNQFQRIRKEKISRLLTNQERKILSYVYLGKKTAEIKDLLTIEEHTVENYITSINKKFKTNRRKDAALAAKKLGLLDEFIP</sequence>
<evidence type="ECO:0000313" key="9">
    <source>
        <dbReference type="Proteomes" id="UP001649230"/>
    </source>
</evidence>
<dbReference type="InterPro" id="IPR001789">
    <property type="entry name" value="Sig_transdc_resp-reg_receiver"/>
</dbReference>
<keyword evidence="3" id="KW-0238">DNA-binding</keyword>
<dbReference type="InterPro" id="IPR000792">
    <property type="entry name" value="Tscrpt_reg_LuxR_C"/>
</dbReference>
<feature type="domain" description="HTH luxR-type" evidence="6">
    <location>
        <begin position="146"/>
        <end position="211"/>
    </location>
</feature>
<dbReference type="PRINTS" id="PR00038">
    <property type="entry name" value="HTHLUXR"/>
</dbReference>
<reference evidence="8 9" key="1">
    <citation type="journal article" date="2024" name="Int. J. Syst. Evol. Microbiol.">
        <title>Paenibacillus hexagrammi sp. nov., a novel bacterium isolated from the gut content of Hexagrammos agrammus.</title>
        <authorList>
            <person name="Jung H.K."/>
            <person name="Kim D.G."/>
            <person name="Zin H."/>
            <person name="Park J."/>
            <person name="Jung H."/>
            <person name="Kim Y.O."/>
            <person name="Kong H.J."/>
            <person name="Kim J.W."/>
            <person name="Kim Y.S."/>
        </authorList>
    </citation>
    <scope>NUCLEOTIDE SEQUENCE [LARGE SCALE GENOMIC DNA]</scope>
    <source>
        <strain evidence="8 9">YPD9-1</strain>
    </source>
</reference>
<keyword evidence="4" id="KW-0804">Transcription</keyword>
<dbReference type="SUPFAM" id="SSF46894">
    <property type="entry name" value="C-terminal effector domain of the bipartite response regulators"/>
    <property type="match status" value="1"/>
</dbReference>
<evidence type="ECO:0000256" key="4">
    <source>
        <dbReference type="ARBA" id="ARBA00023163"/>
    </source>
</evidence>
<keyword evidence="2" id="KW-0805">Transcription regulation</keyword>
<evidence type="ECO:0000259" key="7">
    <source>
        <dbReference type="PROSITE" id="PS50110"/>
    </source>
</evidence>
<evidence type="ECO:0000256" key="1">
    <source>
        <dbReference type="ARBA" id="ARBA00022553"/>
    </source>
</evidence>
<organism evidence="8 9">
    <name type="scientific">Paenibacillus hexagrammi</name>
    <dbReference type="NCBI Taxonomy" id="2908839"/>
    <lineage>
        <taxon>Bacteria</taxon>
        <taxon>Bacillati</taxon>
        <taxon>Bacillota</taxon>
        <taxon>Bacilli</taxon>
        <taxon>Bacillales</taxon>
        <taxon>Paenibacillaceae</taxon>
        <taxon>Paenibacillus</taxon>
    </lineage>
</organism>
<accession>A0ABY3SL15</accession>
<dbReference type="InterPro" id="IPR058245">
    <property type="entry name" value="NreC/VraR/RcsB-like_REC"/>
</dbReference>
<dbReference type="InterPro" id="IPR039420">
    <property type="entry name" value="WalR-like"/>
</dbReference>
<evidence type="ECO:0000256" key="2">
    <source>
        <dbReference type="ARBA" id="ARBA00023015"/>
    </source>
</evidence>
<feature type="modified residue" description="4-aspartylphosphate" evidence="5">
    <location>
        <position position="57"/>
    </location>
</feature>
<evidence type="ECO:0000313" key="8">
    <source>
        <dbReference type="EMBL" id="UJF34220.1"/>
    </source>
</evidence>
<evidence type="ECO:0000256" key="3">
    <source>
        <dbReference type="ARBA" id="ARBA00023125"/>
    </source>
</evidence>
<protein>
    <submittedName>
        <fullName evidence="8">Response regulator transcription factor</fullName>
    </submittedName>
</protein>
<evidence type="ECO:0000259" key="6">
    <source>
        <dbReference type="PROSITE" id="PS50043"/>
    </source>
</evidence>
<dbReference type="PANTHER" id="PTHR43214:SF43">
    <property type="entry name" value="TWO-COMPONENT RESPONSE REGULATOR"/>
    <property type="match status" value="1"/>
</dbReference>
<dbReference type="Pfam" id="PF00072">
    <property type="entry name" value="Response_reg"/>
    <property type="match status" value="1"/>
</dbReference>
<dbReference type="SMART" id="SM00421">
    <property type="entry name" value="HTH_LUXR"/>
    <property type="match status" value="1"/>
</dbReference>
<dbReference type="EMBL" id="CP090978">
    <property type="protein sequence ID" value="UJF34220.1"/>
    <property type="molecule type" value="Genomic_DNA"/>
</dbReference>